<reference evidence="2 3" key="1">
    <citation type="journal article" date="2014" name="Nat. Commun.">
        <title>Molecular traces of alternative social organization in a termite genome.</title>
        <authorList>
            <person name="Terrapon N."/>
            <person name="Li C."/>
            <person name="Robertson H.M."/>
            <person name="Ji L."/>
            <person name="Meng X."/>
            <person name="Booth W."/>
            <person name="Chen Z."/>
            <person name="Childers C.P."/>
            <person name="Glastad K.M."/>
            <person name="Gokhale K."/>
            <person name="Gowin J."/>
            <person name="Gronenberg W."/>
            <person name="Hermansen R.A."/>
            <person name="Hu H."/>
            <person name="Hunt B.G."/>
            <person name="Huylmans A.K."/>
            <person name="Khalil S.M."/>
            <person name="Mitchell R.D."/>
            <person name="Munoz-Torres M.C."/>
            <person name="Mustard J.A."/>
            <person name="Pan H."/>
            <person name="Reese J.T."/>
            <person name="Scharf M.E."/>
            <person name="Sun F."/>
            <person name="Vogel H."/>
            <person name="Xiao J."/>
            <person name="Yang W."/>
            <person name="Yang Z."/>
            <person name="Yang Z."/>
            <person name="Zhou J."/>
            <person name="Zhu J."/>
            <person name="Brent C.S."/>
            <person name="Elsik C.G."/>
            <person name="Goodisman M.A."/>
            <person name="Liberles D.A."/>
            <person name="Roe R.M."/>
            <person name="Vargo E.L."/>
            <person name="Vilcinskas A."/>
            <person name="Wang J."/>
            <person name="Bornberg-Bauer E."/>
            <person name="Korb J."/>
            <person name="Zhang G."/>
            <person name="Liebig J."/>
        </authorList>
    </citation>
    <scope>NUCLEOTIDE SEQUENCE [LARGE SCALE GENOMIC DNA]</scope>
    <source>
        <tissue evidence="2">Whole organism</tissue>
    </source>
</reference>
<evidence type="ECO:0000313" key="2">
    <source>
        <dbReference type="EMBL" id="KDR09529.1"/>
    </source>
</evidence>
<proteinExistence type="predicted"/>
<keyword evidence="3" id="KW-1185">Reference proteome</keyword>
<name>A0A067QUW6_ZOONE</name>
<protein>
    <submittedName>
        <fullName evidence="2">Uncharacterized protein</fullName>
    </submittedName>
</protein>
<dbReference type="Proteomes" id="UP000027135">
    <property type="component" value="Unassembled WGS sequence"/>
</dbReference>
<organism evidence="2 3">
    <name type="scientific">Zootermopsis nevadensis</name>
    <name type="common">Dampwood termite</name>
    <dbReference type="NCBI Taxonomy" id="136037"/>
    <lineage>
        <taxon>Eukaryota</taxon>
        <taxon>Metazoa</taxon>
        <taxon>Ecdysozoa</taxon>
        <taxon>Arthropoda</taxon>
        <taxon>Hexapoda</taxon>
        <taxon>Insecta</taxon>
        <taxon>Pterygota</taxon>
        <taxon>Neoptera</taxon>
        <taxon>Polyneoptera</taxon>
        <taxon>Dictyoptera</taxon>
        <taxon>Blattodea</taxon>
        <taxon>Blattoidea</taxon>
        <taxon>Termitoidae</taxon>
        <taxon>Termopsidae</taxon>
        <taxon>Zootermopsis</taxon>
    </lineage>
</organism>
<dbReference type="AlphaFoldDB" id="A0A067QUW6"/>
<dbReference type="InParanoid" id="A0A067QUW6"/>
<sequence>MYSGLPLHRHSSCRPSRLQKRIASRNKTRCATSSGFSLPKCADGQEHFLRHYRKVTFKTLPPKKVQLLDTESRDAALNRSLTSTSTESTKLKEHRKPQEMCFKPSLTHNSTATNVLMT</sequence>
<gene>
    <name evidence="2" type="ORF">L798_00904</name>
</gene>
<feature type="region of interest" description="Disordered" evidence="1">
    <location>
        <begin position="76"/>
        <end position="100"/>
    </location>
</feature>
<evidence type="ECO:0000313" key="3">
    <source>
        <dbReference type="Proteomes" id="UP000027135"/>
    </source>
</evidence>
<accession>A0A067QUW6</accession>
<evidence type="ECO:0000256" key="1">
    <source>
        <dbReference type="SAM" id="MobiDB-lite"/>
    </source>
</evidence>
<dbReference type="EMBL" id="KK853238">
    <property type="protein sequence ID" value="KDR09529.1"/>
    <property type="molecule type" value="Genomic_DNA"/>
</dbReference>